<name>A0A0K2TEE6_LEPSM</name>
<dbReference type="EMBL" id="HACA01006475">
    <property type="protein sequence ID" value="CDW23836.1"/>
    <property type="molecule type" value="Transcribed_RNA"/>
</dbReference>
<sequence length="20" mass="1985">MSGPTIAVSLTCVISSFGQS</sequence>
<reference evidence="1" key="1">
    <citation type="submission" date="2014-05" db="EMBL/GenBank/DDBJ databases">
        <authorList>
            <person name="Chronopoulou M."/>
        </authorList>
    </citation>
    <scope>NUCLEOTIDE SEQUENCE</scope>
    <source>
        <tissue evidence="1">Whole organism</tissue>
    </source>
</reference>
<proteinExistence type="predicted"/>
<accession>A0A0K2TEE6</accession>
<organism evidence="1">
    <name type="scientific">Lepeophtheirus salmonis</name>
    <name type="common">Salmon louse</name>
    <name type="synonym">Caligus salmonis</name>
    <dbReference type="NCBI Taxonomy" id="72036"/>
    <lineage>
        <taxon>Eukaryota</taxon>
        <taxon>Metazoa</taxon>
        <taxon>Ecdysozoa</taxon>
        <taxon>Arthropoda</taxon>
        <taxon>Crustacea</taxon>
        <taxon>Multicrustacea</taxon>
        <taxon>Hexanauplia</taxon>
        <taxon>Copepoda</taxon>
        <taxon>Siphonostomatoida</taxon>
        <taxon>Caligidae</taxon>
        <taxon>Lepeophtheirus</taxon>
    </lineage>
</organism>
<evidence type="ECO:0000313" key="1">
    <source>
        <dbReference type="EMBL" id="CDW23836.1"/>
    </source>
</evidence>
<protein>
    <submittedName>
        <fullName evidence="1">Uncharacterized protein</fullName>
    </submittedName>
</protein>
<dbReference type="AlphaFoldDB" id="A0A0K2TEE6"/>